<keyword evidence="11" id="KW-0482">Metalloprotease</keyword>
<evidence type="ECO:0000256" key="7">
    <source>
        <dbReference type="ARBA" id="ARBA00022723"/>
    </source>
</evidence>
<keyword evidence="7" id="KW-0479">Metal-binding</keyword>
<evidence type="ECO:0000256" key="11">
    <source>
        <dbReference type="ARBA" id="ARBA00023049"/>
    </source>
</evidence>
<dbReference type="GO" id="GO:0006508">
    <property type="term" value="P:proteolysis"/>
    <property type="evidence" value="ECO:0007669"/>
    <property type="project" value="UniProtKB-KW"/>
</dbReference>
<gene>
    <name evidence="15" type="ORF">UU78_C0080G0009</name>
</gene>
<evidence type="ECO:0000256" key="8">
    <source>
        <dbReference type="ARBA" id="ARBA00022801"/>
    </source>
</evidence>
<dbReference type="GO" id="GO:0046872">
    <property type="term" value="F:metal ion binding"/>
    <property type="evidence" value="ECO:0007669"/>
    <property type="project" value="UniProtKB-KW"/>
</dbReference>
<feature type="transmembrane region" description="Helical" evidence="13">
    <location>
        <begin position="118"/>
        <end position="139"/>
    </location>
</feature>
<accession>A0A0G0X3H6</accession>
<evidence type="ECO:0000256" key="1">
    <source>
        <dbReference type="ARBA" id="ARBA00001947"/>
    </source>
</evidence>
<dbReference type="InterPro" id="IPR044537">
    <property type="entry name" value="Rip2-like"/>
</dbReference>
<comment type="similarity">
    <text evidence="3">Belongs to the peptidase M50B family.</text>
</comment>
<keyword evidence="4" id="KW-1003">Cell membrane</keyword>
<evidence type="ECO:0000256" key="2">
    <source>
        <dbReference type="ARBA" id="ARBA00004651"/>
    </source>
</evidence>
<sequence length="203" mass="22311">MLGSLVNNPISFFFSAIALLSAITIHEFAHAWTADRLGDPNPRLDGRLTLNPLAHLDLVGTLLLLVAHFGWGKPVRFDPYNLKNPRRDAALISLAGAAANLLLAGFCSILLRFVPIVFIAVLLQAIIIMNVSLAIFNLIPIHPLDGFKVVEGLLPEDTARQWHQLEGLGYIMLFIFVFPLFGSSAVLSVVYRITESIISFLIP</sequence>
<feature type="transmembrane region" description="Helical" evidence="13">
    <location>
        <begin position="91"/>
        <end position="111"/>
    </location>
</feature>
<dbReference type="PANTHER" id="PTHR35864">
    <property type="entry name" value="ZINC METALLOPROTEASE MJ0611-RELATED"/>
    <property type="match status" value="1"/>
</dbReference>
<comment type="caution">
    <text evidence="15">The sequence shown here is derived from an EMBL/GenBank/DDBJ whole genome shotgun (WGS) entry which is preliminary data.</text>
</comment>
<keyword evidence="10 13" id="KW-1133">Transmembrane helix</keyword>
<dbReference type="InterPro" id="IPR008915">
    <property type="entry name" value="Peptidase_M50"/>
</dbReference>
<dbReference type="GO" id="GO:0005886">
    <property type="term" value="C:plasma membrane"/>
    <property type="evidence" value="ECO:0007669"/>
    <property type="project" value="UniProtKB-SubCell"/>
</dbReference>
<dbReference type="GO" id="GO:0008237">
    <property type="term" value="F:metallopeptidase activity"/>
    <property type="evidence" value="ECO:0007669"/>
    <property type="project" value="UniProtKB-KW"/>
</dbReference>
<feature type="domain" description="Peptidase M50" evidence="14">
    <location>
        <begin position="121"/>
        <end position="159"/>
    </location>
</feature>
<evidence type="ECO:0000313" key="16">
    <source>
        <dbReference type="Proteomes" id="UP000034371"/>
    </source>
</evidence>
<feature type="transmembrane region" description="Helical" evidence="13">
    <location>
        <begin position="53"/>
        <end position="71"/>
    </location>
</feature>
<dbReference type="Proteomes" id="UP000034371">
    <property type="component" value="Unassembled WGS sequence"/>
</dbReference>
<evidence type="ECO:0000256" key="4">
    <source>
        <dbReference type="ARBA" id="ARBA00022475"/>
    </source>
</evidence>
<reference evidence="15 16" key="1">
    <citation type="journal article" date="2015" name="Nature">
        <title>rRNA introns, odd ribosomes, and small enigmatic genomes across a large radiation of phyla.</title>
        <authorList>
            <person name="Brown C.T."/>
            <person name="Hug L.A."/>
            <person name="Thomas B.C."/>
            <person name="Sharon I."/>
            <person name="Castelle C.J."/>
            <person name="Singh A."/>
            <person name="Wilkins M.J."/>
            <person name="Williams K.H."/>
            <person name="Banfield J.F."/>
        </authorList>
    </citation>
    <scope>NUCLEOTIDE SEQUENCE [LARGE SCALE GENOMIC DNA]</scope>
</reference>
<proteinExistence type="inferred from homology"/>
<dbReference type="InterPro" id="IPR052348">
    <property type="entry name" value="Metallopeptidase_M50B"/>
</dbReference>
<keyword evidence="5" id="KW-0645">Protease</keyword>
<keyword evidence="12 13" id="KW-0472">Membrane</keyword>
<evidence type="ECO:0000256" key="9">
    <source>
        <dbReference type="ARBA" id="ARBA00022833"/>
    </source>
</evidence>
<dbReference type="AlphaFoldDB" id="A0A0G0X3H6"/>
<dbReference type="CDD" id="cd06158">
    <property type="entry name" value="S2P-M50_like_1"/>
    <property type="match status" value="1"/>
</dbReference>
<evidence type="ECO:0000256" key="3">
    <source>
        <dbReference type="ARBA" id="ARBA00007931"/>
    </source>
</evidence>
<comment type="cofactor">
    <cofactor evidence="1">
        <name>Zn(2+)</name>
        <dbReference type="ChEBI" id="CHEBI:29105"/>
    </cofactor>
</comment>
<name>A0A0G0X3H6_9BACT</name>
<feature type="transmembrane region" description="Helical" evidence="13">
    <location>
        <begin position="170"/>
        <end position="191"/>
    </location>
</feature>
<dbReference type="Pfam" id="PF02163">
    <property type="entry name" value="Peptidase_M50"/>
    <property type="match status" value="1"/>
</dbReference>
<keyword evidence="6 13" id="KW-0812">Transmembrane</keyword>
<dbReference type="PANTHER" id="PTHR35864:SF1">
    <property type="entry name" value="ZINC METALLOPROTEASE YWHC-RELATED"/>
    <property type="match status" value="1"/>
</dbReference>
<evidence type="ECO:0000259" key="14">
    <source>
        <dbReference type="Pfam" id="PF02163"/>
    </source>
</evidence>
<keyword evidence="8" id="KW-0378">Hydrolase</keyword>
<evidence type="ECO:0000313" key="15">
    <source>
        <dbReference type="EMBL" id="KKS19570.1"/>
    </source>
</evidence>
<comment type="subcellular location">
    <subcellularLocation>
        <location evidence="2">Cell membrane</location>
        <topology evidence="2">Multi-pass membrane protein</topology>
    </subcellularLocation>
</comment>
<dbReference type="PATRIC" id="fig|1618487.3.peg.922"/>
<protein>
    <submittedName>
        <fullName evidence="15">Peptidase</fullName>
    </submittedName>
</protein>
<organism evidence="15 16">
    <name type="scientific">Candidatus Roizmanbacteria bacterium GW2011_GWC2_41_7</name>
    <dbReference type="NCBI Taxonomy" id="1618487"/>
    <lineage>
        <taxon>Bacteria</taxon>
        <taxon>Candidatus Roizmaniibacteriota</taxon>
    </lineage>
</organism>
<evidence type="ECO:0000256" key="6">
    <source>
        <dbReference type="ARBA" id="ARBA00022692"/>
    </source>
</evidence>
<evidence type="ECO:0000256" key="13">
    <source>
        <dbReference type="SAM" id="Phobius"/>
    </source>
</evidence>
<evidence type="ECO:0000256" key="12">
    <source>
        <dbReference type="ARBA" id="ARBA00023136"/>
    </source>
</evidence>
<evidence type="ECO:0000256" key="10">
    <source>
        <dbReference type="ARBA" id="ARBA00022989"/>
    </source>
</evidence>
<evidence type="ECO:0000256" key="5">
    <source>
        <dbReference type="ARBA" id="ARBA00022670"/>
    </source>
</evidence>
<dbReference type="EMBL" id="LCBY01000080">
    <property type="protein sequence ID" value="KKS19570.1"/>
    <property type="molecule type" value="Genomic_DNA"/>
</dbReference>
<feature type="transmembrane region" description="Helical" evidence="13">
    <location>
        <begin position="12"/>
        <end position="32"/>
    </location>
</feature>
<keyword evidence="9" id="KW-0862">Zinc</keyword>